<keyword evidence="1" id="KW-1185">Reference proteome</keyword>
<dbReference type="Proteomes" id="UP000046395">
    <property type="component" value="Unassembled WGS sequence"/>
</dbReference>
<dbReference type="AlphaFoldDB" id="A0A5S6QEU8"/>
<evidence type="ECO:0000313" key="1">
    <source>
        <dbReference type="Proteomes" id="UP000046395"/>
    </source>
</evidence>
<name>A0A5S6QEU8_TRIMR</name>
<accession>A0A5S6QEU8</accession>
<proteinExistence type="predicted"/>
<protein>
    <submittedName>
        <fullName evidence="2">RNase H type-1 domain-containing protein</fullName>
    </submittedName>
</protein>
<organism evidence="1 2">
    <name type="scientific">Trichuris muris</name>
    <name type="common">Mouse whipworm</name>
    <dbReference type="NCBI Taxonomy" id="70415"/>
    <lineage>
        <taxon>Eukaryota</taxon>
        <taxon>Metazoa</taxon>
        <taxon>Ecdysozoa</taxon>
        <taxon>Nematoda</taxon>
        <taxon>Enoplea</taxon>
        <taxon>Dorylaimia</taxon>
        <taxon>Trichinellida</taxon>
        <taxon>Trichuridae</taxon>
        <taxon>Trichuris</taxon>
    </lineage>
</organism>
<sequence>MSELDAVIKGMNLALSWRMKHVELMTDSPVVHRWISDGLSGKARLKTKAAGEMLIRRRIGTVLSLAKEYSLHLSTTLVRSEVNKADVLTRVQQKCLTSSAPSLKIACAAAGAPDTDRLIASIHHAAGHPGVRRTLHFVRRRDPAVPRRAVQRMVSDCQICRSVDPAPVKWQRGSLEVQEVRRRVGMDITHCGAKPYLTLIDCGPSRFAIWRPFRLHTSADVVETLEGVF</sequence>
<reference evidence="2" key="1">
    <citation type="submission" date="2019-12" db="UniProtKB">
        <authorList>
            <consortium name="WormBaseParasite"/>
        </authorList>
    </citation>
    <scope>IDENTIFICATION</scope>
</reference>
<evidence type="ECO:0000313" key="2">
    <source>
        <dbReference type="WBParaSite" id="TMUE_1000005704.1"/>
    </source>
</evidence>
<dbReference type="WBParaSite" id="TMUE_1000005704.1">
    <property type="protein sequence ID" value="TMUE_1000005704.1"/>
    <property type="gene ID" value="WBGene00299347"/>
</dbReference>